<feature type="compositionally biased region" description="Acidic residues" evidence="1">
    <location>
        <begin position="53"/>
        <end position="64"/>
    </location>
</feature>
<feature type="non-terminal residue" evidence="2">
    <location>
        <position position="95"/>
    </location>
</feature>
<feature type="region of interest" description="Disordered" evidence="1">
    <location>
        <begin position="38"/>
        <end position="95"/>
    </location>
</feature>
<accession>A0A9N9ISA3</accession>
<protein>
    <submittedName>
        <fullName evidence="2">2813_t:CDS:1</fullName>
    </submittedName>
</protein>
<proteinExistence type="predicted"/>
<dbReference type="AlphaFoldDB" id="A0A9N9ISA3"/>
<keyword evidence="3" id="KW-1185">Reference proteome</keyword>
<evidence type="ECO:0000313" key="3">
    <source>
        <dbReference type="Proteomes" id="UP000789342"/>
    </source>
</evidence>
<evidence type="ECO:0000256" key="1">
    <source>
        <dbReference type="SAM" id="MobiDB-lite"/>
    </source>
</evidence>
<reference evidence="2" key="1">
    <citation type="submission" date="2021-06" db="EMBL/GenBank/DDBJ databases">
        <authorList>
            <person name="Kallberg Y."/>
            <person name="Tangrot J."/>
            <person name="Rosling A."/>
        </authorList>
    </citation>
    <scope>NUCLEOTIDE SEQUENCE</scope>
    <source>
        <strain evidence="2">CL551</strain>
    </source>
</reference>
<gene>
    <name evidence="2" type="ORF">AMORRO_LOCUS14955</name>
</gene>
<organism evidence="2 3">
    <name type="scientific">Acaulospora morrowiae</name>
    <dbReference type="NCBI Taxonomy" id="94023"/>
    <lineage>
        <taxon>Eukaryota</taxon>
        <taxon>Fungi</taxon>
        <taxon>Fungi incertae sedis</taxon>
        <taxon>Mucoromycota</taxon>
        <taxon>Glomeromycotina</taxon>
        <taxon>Glomeromycetes</taxon>
        <taxon>Diversisporales</taxon>
        <taxon>Acaulosporaceae</taxon>
        <taxon>Acaulospora</taxon>
    </lineage>
</organism>
<evidence type="ECO:0000313" key="2">
    <source>
        <dbReference type="EMBL" id="CAG8744729.1"/>
    </source>
</evidence>
<name>A0A9N9ISA3_9GLOM</name>
<comment type="caution">
    <text evidence="2">The sequence shown here is derived from an EMBL/GenBank/DDBJ whole genome shotgun (WGS) entry which is preliminary data.</text>
</comment>
<sequence>MKEIMKKHLNYKLYIPWNRLDIIFSNSDNTFLLKQKIEMPRPPSNTPAPNEAMIDDNEMQDDCSSETSHAAHPEHNIDQTSSHADACIVHDPTQI</sequence>
<dbReference type="EMBL" id="CAJVPV010032346">
    <property type="protein sequence ID" value="CAG8744729.1"/>
    <property type="molecule type" value="Genomic_DNA"/>
</dbReference>
<dbReference type="Proteomes" id="UP000789342">
    <property type="component" value="Unassembled WGS sequence"/>
</dbReference>